<keyword evidence="1" id="KW-0812">Transmembrane</keyword>
<feature type="transmembrane region" description="Helical" evidence="1">
    <location>
        <begin position="136"/>
        <end position="161"/>
    </location>
</feature>
<dbReference type="InterPro" id="IPR012338">
    <property type="entry name" value="Beta-lactam/transpept-like"/>
</dbReference>
<dbReference type="PANTHER" id="PTHR46825">
    <property type="entry name" value="D-ALANYL-D-ALANINE-CARBOXYPEPTIDASE/ENDOPEPTIDASE AMPH"/>
    <property type="match status" value="1"/>
</dbReference>
<evidence type="ECO:0000259" key="2">
    <source>
        <dbReference type="Pfam" id="PF00144"/>
    </source>
</evidence>
<dbReference type="InterPro" id="IPR050491">
    <property type="entry name" value="AmpC-like"/>
</dbReference>
<dbReference type="SUPFAM" id="SSF56601">
    <property type="entry name" value="beta-lactamase/transpeptidase-like"/>
    <property type="match status" value="1"/>
</dbReference>
<keyword evidence="4" id="KW-1185">Reference proteome</keyword>
<dbReference type="AlphaFoldDB" id="A0A0M6WCZ4"/>
<evidence type="ECO:0000256" key="1">
    <source>
        <dbReference type="SAM" id="Phobius"/>
    </source>
</evidence>
<evidence type="ECO:0000313" key="4">
    <source>
        <dbReference type="Proteomes" id="UP000049472"/>
    </source>
</evidence>
<dbReference type="PANTHER" id="PTHR46825:SF9">
    <property type="entry name" value="BETA-LACTAMASE-RELATED DOMAIN-CONTAINING PROTEIN"/>
    <property type="match status" value="1"/>
</dbReference>
<feature type="transmembrane region" description="Helical" evidence="1">
    <location>
        <begin position="510"/>
        <end position="529"/>
    </location>
</feature>
<dbReference type="Pfam" id="PF00144">
    <property type="entry name" value="Beta-lactamase"/>
    <property type="match status" value="1"/>
</dbReference>
<feature type="transmembrane region" description="Helical" evidence="1">
    <location>
        <begin position="65"/>
        <end position="85"/>
    </location>
</feature>
<feature type="domain" description="Beta-lactamase-related" evidence="2">
    <location>
        <begin position="181"/>
        <end position="475"/>
    </location>
</feature>
<dbReference type="Proteomes" id="UP000049472">
    <property type="component" value="Unassembled WGS sequence"/>
</dbReference>
<proteinExistence type="predicted"/>
<sequence>MVLAVEIIVCCLIFGIYRVIRIKRDPAYKISNMPEKLQKKVMHMRGYRNRNIRIMTDWEKFVKKLPVLIFWTIALVILTSIAGATSFSTGFVFALLIWMAVLLFLELVVYCGWYAHTPKVWIKGTEDMAKKTYTNYAHYIGLIPQRALMGIVVAIIVGLVIDVIPRLDNNNYSPKYTEIEDTLKAACDNYRIPGMAVEVVDAEGVLFSGTYGDCKSLDTPFITGSLSKSFTAACIMKLYEGGHLNIDSPVNSYLDAAEVFKNPKDATRITIRQLLNHTSGLGVYQHVGNAKIVGKNGEYTYANVNYDILGLIVEKVSGVSYSDYLTETFFTPLGMTHSSAAYAKAKEDGLITGHNNYFGFSVESDVKYPLSDSWSTVPAGYIASSANDMGKYLQMYLRGGYGILSDKSLSTMFRVTVPMDESGETGYGMGWVRSDKYVETVYNHTGLTENYIADMYLLPESGVGVVFLANTNDYMVTNHLMNKVTSKVVMTLMGYATDELDPKDYVDAHLFYDLVFAAFISVALMEIIKSHKWRTDNSGNLIANIFLHLFLPVGIVIAPIVGGIPYWVIKDYVPDLFIVACLSVVLLAIGGILKLKNRRNS</sequence>
<organism evidence="3 4">
    <name type="scientific">Agathobacter rectalis</name>
    <dbReference type="NCBI Taxonomy" id="39491"/>
    <lineage>
        <taxon>Bacteria</taxon>
        <taxon>Bacillati</taxon>
        <taxon>Bacillota</taxon>
        <taxon>Clostridia</taxon>
        <taxon>Lachnospirales</taxon>
        <taxon>Lachnospiraceae</taxon>
        <taxon>Agathobacter</taxon>
    </lineage>
</organism>
<evidence type="ECO:0000313" key="3">
    <source>
        <dbReference type="EMBL" id="CRL33782.1"/>
    </source>
</evidence>
<gene>
    <name evidence="3" type="ORF">T1815_06651</name>
</gene>
<dbReference type="Gene3D" id="3.40.710.10">
    <property type="entry name" value="DD-peptidase/beta-lactamase superfamily"/>
    <property type="match status" value="1"/>
</dbReference>
<feature type="transmembrane region" description="Helical" evidence="1">
    <location>
        <begin position="541"/>
        <end position="564"/>
    </location>
</feature>
<protein>
    <submittedName>
        <fullName evidence="3">Hypothetical beta-lactamase (Penicillin-binding protein)</fullName>
    </submittedName>
</protein>
<dbReference type="EMBL" id="CVRQ01000009">
    <property type="protein sequence ID" value="CRL33782.1"/>
    <property type="molecule type" value="Genomic_DNA"/>
</dbReference>
<dbReference type="RefSeq" id="WP_055061118.1">
    <property type="nucleotide sequence ID" value="NZ_JAAISI010000006.1"/>
</dbReference>
<accession>A0A0M6WCZ4</accession>
<keyword evidence="1" id="KW-0472">Membrane</keyword>
<keyword evidence="1" id="KW-1133">Transmembrane helix</keyword>
<reference evidence="4" key="1">
    <citation type="submission" date="2015-05" db="EMBL/GenBank/DDBJ databases">
        <authorList>
            <consortium name="Pathogen Informatics"/>
        </authorList>
    </citation>
    <scope>NUCLEOTIDE SEQUENCE [LARGE SCALE GENOMIC DNA]</scope>
    <source>
        <strain evidence="4">T1-815</strain>
    </source>
</reference>
<feature type="transmembrane region" description="Helical" evidence="1">
    <location>
        <begin position="576"/>
        <end position="595"/>
    </location>
</feature>
<name>A0A0M6WCZ4_9FIRM</name>
<dbReference type="InterPro" id="IPR001466">
    <property type="entry name" value="Beta-lactam-related"/>
</dbReference>
<feature type="transmembrane region" description="Helical" evidence="1">
    <location>
        <begin position="91"/>
        <end position="115"/>
    </location>
</feature>